<keyword evidence="3 6" id="KW-0378">Hydrolase</keyword>
<evidence type="ECO:0000256" key="3">
    <source>
        <dbReference type="ARBA" id="ARBA00022801"/>
    </source>
</evidence>
<evidence type="ECO:0000313" key="8">
    <source>
        <dbReference type="Proteomes" id="UP001432011"/>
    </source>
</evidence>
<dbReference type="RefSeq" id="WP_142621439.1">
    <property type="nucleotide sequence ID" value="NZ_CP108085.1"/>
</dbReference>
<name>A0A544YP88_9ACTN</name>
<organism evidence="5 7">
    <name type="scientific">Microbispora hainanensis</name>
    <dbReference type="NCBI Taxonomy" id="568844"/>
    <lineage>
        <taxon>Bacteria</taxon>
        <taxon>Bacillati</taxon>
        <taxon>Actinomycetota</taxon>
        <taxon>Actinomycetes</taxon>
        <taxon>Streptosporangiales</taxon>
        <taxon>Streptosporangiaceae</taxon>
        <taxon>Microbispora</taxon>
    </lineage>
</organism>
<evidence type="ECO:0000313" key="6">
    <source>
        <dbReference type="EMBL" id="WUP76243.1"/>
    </source>
</evidence>
<feature type="domain" description="Peptidase M20 dimerisation" evidence="4">
    <location>
        <begin position="190"/>
        <end position="340"/>
    </location>
</feature>
<dbReference type="InterPro" id="IPR011650">
    <property type="entry name" value="Peptidase_M20_dimer"/>
</dbReference>
<reference evidence="6" key="2">
    <citation type="submission" date="2022-10" db="EMBL/GenBank/DDBJ databases">
        <title>The complete genomes of actinobacterial strains from the NBC collection.</title>
        <authorList>
            <person name="Joergensen T.S."/>
            <person name="Alvarez Arevalo M."/>
            <person name="Sterndorff E.B."/>
            <person name="Faurdal D."/>
            <person name="Vuksanovic O."/>
            <person name="Mourched A.-S."/>
            <person name="Charusanti P."/>
            <person name="Shaw S."/>
            <person name="Blin K."/>
            <person name="Weber T."/>
        </authorList>
    </citation>
    <scope>NUCLEOTIDE SEQUENCE</scope>
    <source>
        <strain evidence="6">NBC_00254</strain>
    </source>
</reference>
<evidence type="ECO:0000259" key="4">
    <source>
        <dbReference type="Pfam" id="PF07687"/>
    </source>
</evidence>
<dbReference type="AlphaFoldDB" id="A0A544YP88"/>
<proteinExistence type="predicted"/>
<protein>
    <submittedName>
        <fullName evidence="5">Dipeptidase</fullName>
        <ecNumber evidence="6">3.4.13.-</ecNumber>
    </submittedName>
</protein>
<dbReference type="Pfam" id="PF01546">
    <property type="entry name" value="Peptidase_M20"/>
    <property type="match status" value="1"/>
</dbReference>
<dbReference type="NCBIfam" id="NF006579">
    <property type="entry name" value="PRK09104.1"/>
    <property type="match status" value="1"/>
</dbReference>
<evidence type="ECO:0000256" key="1">
    <source>
        <dbReference type="ARBA" id="ARBA00022670"/>
    </source>
</evidence>
<gene>
    <name evidence="5" type="ORF">FLX08_23670</name>
    <name evidence="6" type="ORF">OG913_04260</name>
</gene>
<keyword evidence="6" id="KW-0224">Dipeptidase</keyword>
<evidence type="ECO:0000313" key="5">
    <source>
        <dbReference type="EMBL" id="TQS18546.1"/>
    </source>
</evidence>
<dbReference type="Gene3D" id="3.40.630.10">
    <property type="entry name" value="Zn peptidases"/>
    <property type="match status" value="1"/>
</dbReference>
<dbReference type="Pfam" id="PF07687">
    <property type="entry name" value="M20_dimer"/>
    <property type="match status" value="1"/>
</dbReference>
<dbReference type="Proteomes" id="UP000316541">
    <property type="component" value="Unassembled WGS sequence"/>
</dbReference>
<dbReference type="InterPro" id="IPR051458">
    <property type="entry name" value="Cyt/Met_Dipeptidase"/>
</dbReference>
<dbReference type="GO" id="GO:0046872">
    <property type="term" value="F:metal ion binding"/>
    <property type="evidence" value="ECO:0007669"/>
    <property type="project" value="UniProtKB-KW"/>
</dbReference>
<keyword evidence="1" id="KW-0645">Protease</keyword>
<dbReference type="EC" id="3.4.13.-" evidence="6"/>
<dbReference type="GO" id="GO:0016805">
    <property type="term" value="F:dipeptidase activity"/>
    <property type="evidence" value="ECO:0007669"/>
    <property type="project" value="UniProtKB-KW"/>
</dbReference>
<evidence type="ECO:0000313" key="7">
    <source>
        <dbReference type="Proteomes" id="UP000316541"/>
    </source>
</evidence>
<dbReference type="PANTHER" id="PTHR43270">
    <property type="entry name" value="BETA-ALA-HIS DIPEPTIDASE"/>
    <property type="match status" value="1"/>
</dbReference>
<dbReference type="Proteomes" id="UP001432011">
    <property type="component" value="Chromosome"/>
</dbReference>
<accession>A0A544YP88</accession>
<dbReference type="GO" id="GO:0006508">
    <property type="term" value="P:proteolysis"/>
    <property type="evidence" value="ECO:0007669"/>
    <property type="project" value="UniProtKB-KW"/>
</dbReference>
<dbReference type="NCBIfam" id="NF006053">
    <property type="entry name" value="PRK08201.1"/>
    <property type="match status" value="1"/>
</dbReference>
<dbReference type="PANTHER" id="PTHR43270:SF12">
    <property type="entry name" value="SUCCINYL-DIAMINOPIMELATE DESUCCINYLASE"/>
    <property type="match status" value="1"/>
</dbReference>
<dbReference type="EMBL" id="VIRM01000031">
    <property type="protein sequence ID" value="TQS18546.1"/>
    <property type="molecule type" value="Genomic_DNA"/>
</dbReference>
<reference evidence="5 7" key="1">
    <citation type="submission" date="2019-07" db="EMBL/GenBank/DDBJ databases">
        <title>Microbispora hainanensis DSM 45428.</title>
        <authorList>
            <person name="Thawai C."/>
        </authorList>
    </citation>
    <scope>NUCLEOTIDE SEQUENCE [LARGE SCALE GENOMIC DNA]</scope>
    <source>
        <strain evidence="5 7">DSM 45428</strain>
    </source>
</reference>
<keyword evidence="8" id="KW-1185">Reference proteome</keyword>
<evidence type="ECO:0000256" key="2">
    <source>
        <dbReference type="ARBA" id="ARBA00022723"/>
    </source>
</evidence>
<dbReference type="Gene3D" id="3.30.70.360">
    <property type="match status" value="1"/>
</dbReference>
<keyword evidence="2" id="KW-0479">Metal-binding</keyword>
<sequence length="462" mass="49790">MLSFDSTDFDSTAAYLDELAAYVAVPSVSRDASAETMRTAAEWLAAQLSFAGGRVVATEGHPIVRGEWLGAPGAPTILVYGHYDVQPTGDPAEWRTPPFELRVDGDVIRGRGVTDDKGPVFIVLKVAQAFIEQEGALPLNVKFLFEGEEEIGSPHLPAYLREHADELAADLVISADGAMWRPSEPSLSIASKGLVTLTVEVGGAATDLHSGRYGGTVANPVHALSEILAGLHTADGRVAVDGFYDGIPELSDERRAAIAAVPFDDDRYRDDLGLDALFGEAGYSTLERLWERPTLEINGVLTGGKYTVIPHVATAHISCRLVPGQRPERVLQAITDHVLAQKIPGVRVAVRPDEGGVPAYTIPADHPAIRAATEALAHVYPGQDVLLAVIAGTLPATALFEEVLGAKTLFFSFSTADENLHAPNEFMRISRLREGMRAWERLWRLLADGPHRLAPVHRDGTR</sequence>
<dbReference type="InterPro" id="IPR002933">
    <property type="entry name" value="Peptidase_M20"/>
</dbReference>
<dbReference type="SUPFAM" id="SSF53187">
    <property type="entry name" value="Zn-dependent exopeptidases"/>
    <property type="match status" value="1"/>
</dbReference>
<dbReference type="EMBL" id="CP108085">
    <property type="protein sequence ID" value="WUP76243.1"/>
    <property type="molecule type" value="Genomic_DNA"/>
</dbReference>